<evidence type="ECO:0000313" key="1">
    <source>
        <dbReference type="EMBL" id="QEG33594.1"/>
    </source>
</evidence>
<dbReference type="EMBL" id="CP042913">
    <property type="protein sequence ID" value="QEG33594.1"/>
    <property type="molecule type" value="Genomic_DNA"/>
</dbReference>
<proteinExistence type="predicted"/>
<dbReference type="KEGG" id="bgok:Pr1d_08580"/>
<reference evidence="1 2" key="1">
    <citation type="submission" date="2019-08" db="EMBL/GenBank/DDBJ databases">
        <title>Deep-cultivation of Planctomycetes and their phenomic and genomic characterization uncovers novel biology.</title>
        <authorList>
            <person name="Wiegand S."/>
            <person name="Jogler M."/>
            <person name="Boedeker C."/>
            <person name="Pinto D."/>
            <person name="Vollmers J."/>
            <person name="Rivas-Marin E."/>
            <person name="Kohn T."/>
            <person name="Peeters S.H."/>
            <person name="Heuer A."/>
            <person name="Rast P."/>
            <person name="Oberbeckmann S."/>
            <person name="Bunk B."/>
            <person name="Jeske O."/>
            <person name="Meyerdierks A."/>
            <person name="Storesund J.E."/>
            <person name="Kallscheuer N."/>
            <person name="Luecker S."/>
            <person name="Lage O.M."/>
            <person name="Pohl T."/>
            <person name="Merkel B.J."/>
            <person name="Hornburger P."/>
            <person name="Mueller R.-W."/>
            <person name="Bruemmer F."/>
            <person name="Labrenz M."/>
            <person name="Spormann A.M."/>
            <person name="Op den Camp H."/>
            <person name="Overmann J."/>
            <person name="Amann R."/>
            <person name="Jetten M.S.M."/>
            <person name="Mascher T."/>
            <person name="Medema M.H."/>
            <person name="Devos D.P."/>
            <person name="Kaster A.-K."/>
            <person name="Ovreas L."/>
            <person name="Rohde M."/>
            <person name="Galperin M.Y."/>
            <person name="Jogler C."/>
        </authorList>
    </citation>
    <scope>NUCLEOTIDE SEQUENCE [LARGE SCALE GENOMIC DNA]</scope>
    <source>
        <strain evidence="1 2">Pr1d</strain>
    </source>
</reference>
<dbReference type="Proteomes" id="UP000323917">
    <property type="component" value="Chromosome"/>
</dbReference>
<organism evidence="1 2">
    <name type="scientific">Bythopirellula goksoeyrii</name>
    <dbReference type="NCBI Taxonomy" id="1400387"/>
    <lineage>
        <taxon>Bacteria</taxon>
        <taxon>Pseudomonadati</taxon>
        <taxon>Planctomycetota</taxon>
        <taxon>Planctomycetia</taxon>
        <taxon>Pirellulales</taxon>
        <taxon>Lacipirellulaceae</taxon>
        <taxon>Bythopirellula</taxon>
    </lineage>
</organism>
<gene>
    <name evidence="1" type="ORF">Pr1d_08580</name>
</gene>
<accession>A0A5B9Q3L8</accession>
<evidence type="ECO:0000313" key="2">
    <source>
        <dbReference type="Proteomes" id="UP000323917"/>
    </source>
</evidence>
<dbReference type="AlphaFoldDB" id="A0A5B9Q3L8"/>
<sequence>MMLAMATFAVGDLVPRDGLNLNGVPYHCGIRHKTVGDGVCELRIDYGPGYRVYCDRDIETAKAYWADHKARGSEDNYGTC</sequence>
<protein>
    <submittedName>
        <fullName evidence="1">Uncharacterized protein</fullName>
    </submittedName>
</protein>
<name>A0A5B9Q3L8_9BACT</name>
<keyword evidence="2" id="KW-1185">Reference proteome</keyword>